<dbReference type="Pfam" id="PF12705">
    <property type="entry name" value="PDDEXK_1"/>
    <property type="match status" value="1"/>
</dbReference>
<dbReference type="SUPFAM" id="SSF52980">
    <property type="entry name" value="Restriction endonuclease-like"/>
    <property type="match status" value="1"/>
</dbReference>
<dbReference type="InterPro" id="IPR011335">
    <property type="entry name" value="Restrct_endonuc-II-like"/>
</dbReference>
<evidence type="ECO:0000259" key="1">
    <source>
        <dbReference type="Pfam" id="PF12705"/>
    </source>
</evidence>
<dbReference type="Proteomes" id="UP000309550">
    <property type="component" value="Unassembled WGS sequence"/>
</dbReference>
<dbReference type="SUPFAM" id="SSF52540">
    <property type="entry name" value="P-loop containing nucleoside triphosphate hydrolases"/>
    <property type="match status" value="1"/>
</dbReference>
<dbReference type="InterPro" id="IPR011604">
    <property type="entry name" value="PDDEXK-like_dom_sf"/>
</dbReference>
<gene>
    <name evidence="2" type="primary">addB</name>
    <name evidence="2" type="ORF">FDT80_09925</name>
</gene>
<protein>
    <submittedName>
        <fullName evidence="2">Double-strand break repair protein AddB</fullName>
    </submittedName>
</protein>
<proteinExistence type="predicted"/>
<comment type="caution">
    <text evidence="2">The sequence shown here is derived from an EMBL/GenBank/DDBJ whole genome shotgun (WGS) entry which is preliminary data.</text>
</comment>
<dbReference type="NCBIfam" id="TIGR02786">
    <property type="entry name" value="addB_alphas"/>
    <property type="match status" value="1"/>
</dbReference>
<dbReference type="InterPro" id="IPR027417">
    <property type="entry name" value="P-loop_NTPase"/>
</dbReference>
<dbReference type="InterPro" id="IPR014153">
    <property type="entry name" value="Ds_break_AddB"/>
</dbReference>
<sequence length="985" mass="108832">MFDRGATPRVFGLAPGVDFPRALVDGLTARMAGQPPEAMARVQVIVNTERMARRLRMLFDDGPALLLPRIRLITDLAVLAPTGALLPALSPLRRRLELIKLISQLLDQQPDLAPRASLYDLADSLAGLMDEMQGEGVAAEDIANLDVTDQSGHWQRAQSFISIAQTYIDQTALAPDPETRQRRLVEAIVGEWRDNPPHDPIILAGSTGSRGTTQMLMQAVARLPQGALVLPGFDFDMPAAIWSDLDDAMLSEDHPQYRFHALMRALDLGADQVEVWHDTPPPSAPRNALVSLSLRPAPVTDAWMTEGTRLRNLDRATAAITLVRAETPRVEALTIAMRLRHAVENGQAAALITPDRMLTRQVTSALDRWDILPDDSAGTPLQLTPPGRFLRHVAGLFVRRLDAEAFLTLLKHPLTHSGADRNLHQLNTQRLELRIRRDGLPYPDAEGLARLALKSATDEGERAVMSTWAAWVGDLLCDRMVPGERPLGHWVDAHLRLAEALSAGPDADTTGELWKMQAGEKARATLQSLQDEAPHGGSMTAADYADLVGALLSQGEVRDRDAPHPDVMIWGTLEARVQGADLVILGGLNDGTWPEAPKPDPWLNRAMRQTAGLLLPERRIGLSAHDYQQAVAAPEVWLTRSIRSDDAETVPSRWLNRLENLMRGLPKQGGQHAWDAMTARGDQWLGRAARLEQTVRVKPARRPSPRPPVAARPDALSVTEIKRLIRDPFAIYAKHTLRLSKMGPLVQGPDAAMRGNLVHDIMERFIKTVTDDPAQLTATTLMRIADDALAQDAPWPAARAMWRARIERVADWFIAREAERQAQAKPIAFEDDARGKLTLPDLGFTLTARADRIDRTDYGDAMIYDYKTGTPPSAPEQAKFDKQLLIMAAMIEEGAFEKIGPLHVARATFVGLGSKPVEVDAPLEDEPPREVLAELRSLIAAYLSPEQGFTARRMMQQDRYGSDYDQLARFGEWDATQDAYPEDLT</sequence>
<evidence type="ECO:0000313" key="2">
    <source>
        <dbReference type="EMBL" id="TMM52587.1"/>
    </source>
</evidence>
<name>A0A5S3PEY1_9RHOB</name>
<feature type="domain" description="PD-(D/E)XK endonuclease-like" evidence="1">
    <location>
        <begin position="716"/>
        <end position="946"/>
    </location>
</feature>
<keyword evidence="3" id="KW-1185">Reference proteome</keyword>
<dbReference type="EMBL" id="VANS01000002">
    <property type="protein sequence ID" value="TMM52587.1"/>
    <property type="molecule type" value="Genomic_DNA"/>
</dbReference>
<accession>A0A5S3PEY1</accession>
<dbReference type="OrthoDB" id="9780606at2"/>
<reference evidence="2 3" key="1">
    <citation type="submission" date="2019-05" db="EMBL/GenBank/DDBJ databases">
        <title>Sulfitobacter sabulilitoris sp. nov., isolated from a marine sand.</title>
        <authorList>
            <person name="Yoon J.-H."/>
        </authorList>
    </citation>
    <scope>NUCLEOTIDE SEQUENCE [LARGE SCALE GENOMIC DNA]</scope>
    <source>
        <strain evidence="2 3">HSMS-29</strain>
    </source>
</reference>
<evidence type="ECO:0000313" key="3">
    <source>
        <dbReference type="Proteomes" id="UP000309550"/>
    </source>
</evidence>
<dbReference type="InterPro" id="IPR038726">
    <property type="entry name" value="PDDEXK_AddAB-type"/>
</dbReference>
<dbReference type="Gene3D" id="3.90.320.10">
    <property type="match status" value="1"/>
</dbReference>
<dbReference type="RefSeq" id="WP_138662128.1">
    <property type="nucleotide sequence ID" value="NZ_VANS01000002.1"/>
</dbReference>
<dbReference type="AlphaFoldDB" id="A0A5S3PEY1"/>
<organism evidence="2 3">
    <name type="scientific">Sulfitobacter sabulilitoris</name>
    <dbReference type="NCBI Taxonomy" id="2562655"/>
    <lineage>
        <taxon>Bacteria</taxon>
        <taxon>Pseudomonadati</taxon>
        <taxon>Pseudomonadota</taxon>
        <taxon>Alphaproteobacteria</taxon>
        <taxon>Rhodobacterales</taxon>
        <taxon>Roseobacteraceae</taxon>
        <taxon>Sulfitobacter</taxon>
    </lineage>
</organism>